<proteinExistence type="predicted"/>
<evidence type="ECO:0000313" key="1">
    <source>
        <dbReference type="EMBL" id="WLJ26223.1"/>
    </source>
</evidence>
<sequence>MWLHRCKISISYLKKFFKIIKKNLKKSVDFIYNGVYNISKEREVRE</sequence>
<accession>A0AA49X358</accession>
<organism evidence="1">
    <name type="scientific">Firmicutes phage HS17</name>
    <dbReference type="NCBI Taxonomy" id="3056395"/>
    <lineage>
        <taxon>Viruses</taxon>
    </lineage>
</organism>
<name>A0AA49X358_9VIRU</name>
<protein>
    <submittedName>
        <fullName evidence="1">Uncharacterized protein</fullName>
    </submittedName>
</protein>
<dbReference type="EMBL" id="OQ890323">
    <property type="protein sequence ID" value="WLJ26223.1"/>
    <property type="molecule type" value="Genomic_DNA"/>
</dbReference>
<reference evidence="1" key="1">
    <citation type="submission" date="2023-04" db="EMBL/GenBank/DDBJ databases">
        <title>The human skin virome in hidradenitis suppurativa patients.</title>
        <authorList>
            <person name="Jansen D."/>
        </authorList>
    </citation>
    <scope>NUCLEOTIDE SEQUENCE</scope>
    <source>
        <strain evidence="1">VC4_HSPhageB</strain>
    </source>
</reference>